<dbReference type="Gene3D" id="1.10.10.10">
    <property type="entry name" value="Winged helix-like DNA-binding domain superfamily/Winged helix DNA-binding domain"/>
    <property type="match status" value="1"/>
</dbReference>
<dbReference type="GO" id="GO:0004069">
    <property type="term" value="F:L-aspartate:2-oxoglutarate aminotransferase activity"/>
    <property type="evidence" value="ECO:0007669"/>
    <property type="project" value="UniProtKB-EC"/>
</dbReference>
<dbReference type="CDD" id="cd00609">
    <property type="entry name" value="AAT_like"/>
    <property type="match status" value="1"/>
</dbReference>
<dbReference type="Pfam" id="PF00155">
    <property type="entry name" value="Aminotran_1_2"/>
    <property type="match status" value="1"/>
</dbReference>
<evidence type="ECO:0000256" key="1">
    <source>
        <dbReference type="ARBA" id="ARBA00005384"/>
    </source>
</evidence>
<dbReference type="Pfam" id="PF00392">
    <property type="entry name" value="GntR"/>
    <property type="match status" value="1"/>
</dbReference>
<evidence type="ECO:0000256" key="3">
    <source>
        <dbReference type="ARBA" id="ARBA00023015"/>
    </source>
</evidence>
<keyword evidence="3" id="KW-0805">Transcription regulation</keyword>
<organism evidence="8 9">
    <name type="scientific">Lutibaculum baratangense AMV1</name>
    <dbReference type="NCBI Taxonomy" id="631454"/>
    <lineage>
        <taxon>Bacteria</taxon>
        <taxon>Pseudomonadati</taxon>
        <taxon>Pseudomonadota</taxon>
        <taxon>Alphaproteobacteria</taxon>
        <taxon>Hyphomicrobiales</taxon>
        <taxon>Tepidamorphaceae</taxon>
        <taxon>Lutibaculum</taxon>
    </lineage>
</organism>
<keyword evidence="9" id="KW-1185">Reference proteome</keyword>
<dbReference type="PROSITE" id="PS50949">
    <property type="entry name" value="HTH_GNTR"/>
    <property type="match status" value="1"/>
</dbReference>
<dbReference type="GO" id="GO:0003677">
    <property type="term" value="F:DNA binding"/>
    <property type="evidence" value="ECO:0007669"/>
    <property type="project" value="UniProtKB-KW"/>
</dbReference>
<accession>V4RCM1</accession>
<dbReference type="EMBL" id="AWXZ01000039">
    <property type="protein sequence ID" value="ESR23149.1"/>
    <property type="molecule type" value="Genomic_DNA"/>
</dbReference>
<comment type="similarity">
    <text evidence="1">In the C-terminal section; belongs to the class-I pyridoxal-phosphate-dependent aminotransferase family.</text>
</comment>
<keyword evidence="2" id="KW-0663">Pyridoxal phosphate</keyword>
<dbReference type="InterPro" id="IPR036390">
    <property type="entry name" value="WH_DNA-bd_sf"/>
</dbReference>
<name>V4RCM1_9HYPH</name>
<dbReference type="SUPFAM" id="SSF46785">
    <property type="entry name" value="Winged helix' DNA-binding domain"/>
    <property type="match status" value="1"/>
</dbReference>
<evidence type="ECO:0000256" key="6">
    <source>
        <dbReference type="SAM" id="MobiDB-lite"/>
    </source>
</evidence>
<dbReference type="EC" id="2.6.1.1" evidence="8"/>
<dbReference type="OrthoDB" id="9808770at2"/>
<feature type="domain" description="HTH gntR-type" evidence="7">
    <location>
        <begin position="19"/>
        <end position="87"/>
    </location>
</feature>
<dbReference type="eggNOG" id="COG1167">
    <property type="taxonomic scope" value="Bacteria"/>
</dbReference>
<evidence type="ECO:0000256" key="2">
    <source>
        <dbReference type="ARBA" id="ARBA00022898"/>
    </source>
</evidence>
<evidence type="ECO:0000256" key="5">
    <source>
        <dbReference type="ARBA" id="ARBA00023163"/>
    </source>
</evidence>
<keyword evidence="4" id="KW-0238">DNA-binding</keyword>
<dbReference type="InterPro" id="IPR015421">
    <property type="entry name" value="PyrdxlP-dep_Trfase_major"/>
</dbReference>
<proteinExistence type="inferred from homology"/>
<dbReference type="InterPro" id="IPR000524">
    <property type="entry name" value="Tscrpt_reg_HTH_GntR"/>
</dbReference>
<dbReference type="PATRIC" id="fig|631454.5.peg.3177"/>
<dbReference type="SUPFAM" id="SSF53383">
    <property type="entry name" value="PLP-dependent transferases"/>
    <property type="match status" value="1"/>
</dbReference>
<evidence type="ECO:0000256" key="4">
    <source>
        <dbReference type="ARBA" id="ARBA00023125"/>
    </source>
</evidence>
<dbReference type="AlphaFoldDB" id="V4RCM1"/>
<dbReference type="CDD" id="cd07377">
    <property type="entry name" value="WHTH_GntR"/>
    <property type="match status" value="1"/>
</dbReference>
<keyword evidence="5" id="KW-0804">Transcription</keyword>
<dbReference type="Proteomes" id="UP000017819">
    <property type="component" value="Unassembled WGS sequence"/>
</dbReference>
<sequence>MEVPILQEGQVLLDRSSAVPLPEQIYRSLRQAVAEGTLRPGHRLPSSRRLAATLDVSRNTVNAAYDLLKGESIVDITGRSAPIVAARVPPEGEAPRSATSPPPPSLSVRGRLKADDTRGRAWARHPGLLQPGAPATDLFPFELWARCLRRAVMRERSAVLHYDRTGGVPQLREILASYLAAARGVEAEPDQILVVASTQGALSGLAEALCDPGERVWIEDPGYLGARAAFSGAGLALSGLPVDAEGANVERMKSEDAARLIYVTPSHQYPTGARMTLARRLSLLAHARSVGAMVLEDDYDSEFLFEGRPISALHGLAQSEQVIYLGTFAKTLLPGLRTAYCVVPKALARDLTELFRSTGRLANVHAQLAIADFIDGGHYQAHLRRIRTVYEERGSALHRALVSRFGDRIEVDRPTGNVQLTVAFRAPVDDAEVAMAMQRDGFAVSPLSACYLDAAPRPGLVIGFAGATASQIEAGIRSLERALDAQQPRVQPKLTR</sequence>
<dbReference type="PANTHER" id="PTHR46577:SF1">
    <property type="entry name" value="HTH-TYPE TRANSCRIPTIONAL REGULATORY PROTEIN GABR"/>
    <property type="match status" value="1"/>
</dbReference>
<evidence type="ECO:0000313" key="9">
    <source>
        <dbReference type="Proteomes" id="UP000017819"/>
    </source>
</evidence>
<comment type="caution">
    <text evidence="8">The sequence shown here is derived from an EMBL/GenBank/DDBJ whole genome shotgun (WGS) entry which is preliminary data.</text>
</comment>
<feature type="region of interest" description="Disordered" evidence="6">
    <location>
        <begin position="88"/>
        <end position="110"/>
    </location>
</feature>
<dbReference type="InterPro" id="IPR051446">
    <property type="entry name" value="HTH_trans_reg/aminotransferase"/>
</dbReference>
<dbReference type="RefSeq" id="WP_023433336.1">
    <property type="nucleotide sequence ID" value="NZ_AWXZ01000039.1"/>
</dbReference>
<dbReference type="InterPro" id="IPR015424">
    <property type="entry name" value="PyrdxlP-dep_Trfase"/>
</dbReference>
<dbReference type="GO" id="GO:0030170">
    <property type="term" value="F:pyridoxal phosphate binding"/>
    <property type="evidence" value="ECO:0007669"/>
    <property type="project" value="InterPro"/>
</dbReference>
<dbReference type="SMART" id="SM00345">
    <property type="entry name" value="HTH_GNTR"/>
    <property type="match status" value="1"/>
</dbReference>
<keyword evidence="8" id="KW-0808">Transferase</keyword>
<reference evidence="8 9" key="1">
    <citation type="journal article" date="2014" name="Genome Announc.">
        <title>Draft Genome Sequence of Lutibaculum baratangense Strain AMV1T, Isolated from a Mud Volcano in Andamans, India.</title>
        <authorList>
            <person name="Singh A."/>
            <person name="Sreenivas A."/>
            <person name="Sathyanarayana Reddy G."/>
            <person name="Pinnaka A.K."/>
            <person name="Shivaji S."/>
        </authorList>
    </citation>
    <scope>NUCLEOTIDE SEQUENCE [LARGE SCALE GENOMIC DNA]</scope>
    <source>
        <strain evidence="8 9">AMV1</strain>
    </source>
</reference>
<evidence type="ECO:0000313" key="8">
    <source>
        <dbReference type="EMBL" id="ESR23149.1"/>
    </source>
</evidence>
<dbReference type="PANTHER" id="PTHR46577">
    <property type="entry name" value="HTH-TYPE TRANSCRIPTIONAL REGULATORY PROTEIN GABR"/>
    <property type="match status" value="1"/>
</dbReference>
<dbReference type="InterPro" id="IPR004839">
    <property type="entry name" value="Aminotransferase_I/II_large"/>
</dbReference>
<keyword evidence="8" id="KW-0032">Aminotransferase</keyword>
<gene>
    <name evidence="8" type="ORF">N177_3217</name>
</gene>
<dbReference type="GO" id="GO:0003700">
    <property type="term" value="F:DNA-binding transcription factor activity"/>
    <property type="evidence" value="ECO:0007669"/>
    <property type="project" value="InterPro"/>
</dbReference>
<protein>
    <submittedName>
        <fullName evidence="8">Transcriptional regulator, GntR family domain protein</fullName>
        <ecNumber evidence="8">2.6.1.1</ecNumber>
    </submittedName>
</protein>
<dbReference type="Gene3D" id="3.40.640.10">
    <property type="entry name" value="Type I PLP-dependent aspartate aminotransferase-like (Major domain)"/>
    <property type="match status" value="1"/>
</dbReference>
<dbReference type="STRING" id="631454.N177_3217"/>
<dbReference type="InterPro" id="IPR036388">
    <property type="entry name" value="WH-like_DNA-bd_sf"/>
</dbReference>
<dbReference type="PRINTS" id="PR00035">
    <property type="entry name" value="HTHGNTR"/>
</dbReference>
<evidence type="ECO:0000259" key="7">
    <source>
        <dbReference type="PROSITE" id="PS50949"/>
    </source>
</evidence>